<dbReference type="EMBL" id="MU863651">
    <property type="protein sequence ID" value="KAK4099234.1"/>
    <property type="molecule type" value="Genomic_DNA"/>
</dbReference>
<gene>
    <name evidence="2" type="ORF">N658DRAFT_171751</name>
</gene>
<organism evidence="2 3">
    <name type="scientific">Parathielavia hyrcaniae</name>
    <dbReference type="NCBI Taxonomy" id="113614"/>
    <lineage>
        <taxon>Eukaryota</taxon>
        <taxon>Fungi</taxon>
        <taxon>Dikarya</taxon>
        <taxon>Ascomycota</taxon>
        <taxon>Pezizomycotina</taxon>
        <taxon>Sordariomycetes</taxon>
        <taxon>Sordariomycetidae</taxon>
        <taxon>Sordariales</taxon>
        <taxon>Chaetomiaceae</taxon>
        <taxon>Parathielavia</taxon>
    </lineage>
</organism>
<comment type="caution">
    <text evidence="2">The sequence shown here is derived from an EMBL/GenBank/DDBJ whole genome shotgun (WGS) entry which is preliminary data.</text>
</comment>
<evidence type="ECO:0000313" key="2">
    <source>
        <dbReference type="EMBL" id="KAK4099234.1"/>
    </source>
</evidence>
<sequence length="190" mass="19936">MALWASRYGMPVVGYGSAKEDSILAWLSRSAMSAATAETVPTRMPFSKSRCCSMCGAVMPAPSADCCPAQPAPELGSGFSAVHLFRCSSSPPVVACKDISFPTLMIEAGSTHLVAAQNPSRHNSGVASSGESQSGTQEGNELCFGSPRWLRKESSGFSTVRGDGHLSHQSDSSRACRNPRLADMGYLPAS</sequence>
<keyword evidence="3" id="KW-1185">Reference proteome</keyword>
<evidence type="ECO:0000313" key="3">
    <source>
        <dbReference type="Proteomes" id="UP001305647"/>
    </source>
</evidence>
<reference evidence="2" key="2">
    <citation type="submission" date="2023-05" db="EMBL/GenBank/DDBJ databases">
        <authorList>
            <consortium name="Lawrence Berkeley National Laboratory"/>
            <person name="Steindorff A."/>
            <person name="Hensen N."/>
            <person name="Bonometti L."/>
            <person name="Westerberg I."/>
            <person name="Brannstrom I.O."/>
            <person name="Guillou S."/>
            <person name="Cros-Aarteil S."/>
            <person name="Calhoun S."/>
            <person name="Haridas S."/>
            <person name="Kuo A."/>
            <person name="Mondo S."/>
            <person name="Pangilinan J."/>
            <person name="Riley R."/>
            <person name="Labutti K."/>
            <person name="Andreopoulos B."/>
            <person name="Lipzen A."/>
            <person name="Chen C."/>
            <person name="Yanf M."/>
            <person name="Daum C."/>
            <person name="Ng V."/>
            <person name="Clum A."/>
            <person name="Ohm R."/>
            <person name="Martin F."/>
            <person name="Silar P."/>
            <person name="Natvig D."/>
            <person name="Lalanne C."/>
            <person name="Gautier V."/>
            <person name="Ament-Velasquez S.L."/>
            <person name="Kruys A."/>
            <person name="Hutchinson M.I."/>
            <person name="Powell A.J."/>
            <person name="Barry K."/>
            <person name="Miller A.N."/>
            <person name="Grigoriev I.V."/>
            <person name="Debuchy R."/>
            <person name="Gladieux P."/>
            <person name="Thoren M.H."/>
            <person name="Johannesson H."/>
        </authorList>
    </citation>
    <scope>NUCLEOTIDE SEQUENCE</scope>
    <source>
        <strain evidence="2">CBS 757.83</strain>
    </source>
</reference>
<feature type="compositionally biased region" description="Low complexity" evidence="1">
    <location>
        <begin position="128"/>
        <end position="139"/>
    </location>
</feature>
<accession>A0AAN6PWG4</accession>
<name>A0AAN6PWG4_9PEZI</name>
<protein>
    <submittedName>
        <fullName evidence="2">Uncharacterized protein</fullName>
    </submittedName>
</protein>
<feature type="region of interest" description="Disordered" evidence="1">
    <location>
        <begin position="119"/>
        <end position="140"/>
    </location>
</feature>
<dbReference type="AlphaFoldDB" id="A0AAN6PWG4"/>
<proteinExistence type="predicted"/>
<dbReference type="Proteomes" id="UP001305647">
    <property type="component" value="Unassembled WGS sequence"/>
</dbReference>
<reference evidence="2" key="1">
    <citation type="journal article" date="2023" name="Mol. Phylogenet. Evol.">
        <title>Genome-scale phylogeny and comparative genomics of the fungal order Sordariales.</title>
        <authorList>
            <person name="Hensen N."/>
            <person name="Bonometti L."/>
            <person name="Westerberg I."/>
            <person name="Brannstrom I.O."/>
            <person name="Guillou S."/>
            <person name="Cros-Aarteil S."/>
            <person name="Calhoun S."/>
            <person name="Haridas S."/>
            <person name="Kuo A."/>
            <person name="Mondo S."/>
            <person name="Pangilinan J."/>
            <person name="Riley R."/>
            <person name="LaButti K."/>
            <person name="Andreopoulos B."/>
            <person name="Lipzen A."/>
            <person name="Chen C."/>
            <person name="Yan M."/>
            <person name="Daum C."/>
            <person name="Ng V."/>
            <person name="Clum A."/>
            <person name="Steindorff A."/>
            <person name="Ohm R.A."/>
            <person name="Martin F."/>
            <person name="Silar P."/>
            <person name="Natvig D.O."/>
            <person name="Lalanne C."/>
            <person name="Gautier V."/>
            <person name="Ament-Velasquez S.L."/>
            <person name="Kruys A."/>
            <person name="Hutchinson M.I."/>
            <person name="Powell A.J."/>
            <person name="Barry K."/>
            <person name="Miller A.N."/>
            <person name="Grigoriev I.V."/>
            <person name="Debuchy R."/>
            <person name="Gladieux P."/>
            <person name="Hiltunen Thoren M."/>
            <person name="Johannesson H."/>
        </authorList>
    </citation>
    <scope>NUCLEOTIDE SEQUENCE</scope>
    <source>
        <strain evidence="2">CBS 757.83</strain>
    </source>
</reference>
<evidence type="ECO:0000256" key="1">
    <source>
        <dbReference type="SAM" id="MobiDB-lite"/>
    </source>
</evidence>
<feature type="region of interest" description="Disordered" evidence="1">
    <location>
        <begin position="155"/>
        <end position="190"/>
    </location>
</feature>